<evidence type="ECO:0000313" key="9">
    <source>
        <dbReference type="EMBL" id="KAK9710295.1"/>
    </source>
</evidence>
<organism evidence="9 10">
    <name type="scientific">Popillia japonica</name>
    <name type="common">Japanese beetle</name>
    <dbReference type="NCBI Taxonomy" id="7064"/>
    <lineage>
        <taxon>Eukaryota</taxon>
        <taxon>Metazoa</taxon>
        <taxon>Ecdysozoa</taxon>
        <taxon>Arthropoda</taxon>
        <taxon>Hexapoda</taxon>
        <taxon>Insecta</taxon>
        <taxon>Pterygota</taxon>
        <taxon>Neoptera</taxon>
        <taxon>Endopterygota</taxon>
        <taxon>Coleoptera</taxon>
        <taxon>Polyphaga</taxon>
        <taxon>Scarabaeiformia</taxon>
        <taxon>Scarabaeidae</taxon>
        <taxon>Rutelinae</taxon>
        <taxon>Popillia</taxon>
    </lineage>
</organism>
<dbReference type="AlphaFoldDB" id="A0AAW1JZB7"/>
<dbReference type="InterPro" id="IPR018379">
    <property type="entry name" value="BEN_domain"/>
</dbReference>
<dbReference type="GO" id="GO:0003677">
    <property type="term" value="F:DNA binding"/>
    <property type="evidence" value="ECO:0007669"/>
    <property type="project" value="InterPro"/>
</dbReference>
<evidence type="ECO:0000259" key="8">
    <source>
        <dbReference type="PROSITE" id="PS51457"/>
    </source>
</evidence>
<dbReference type="PROSITE" id="PS51457">
    <property type="entry name" value="BEN"/>
    <property type="match status" value="1"/>
</dbReference>
<dbReference type="SMART" id="SM01025">
    <property type="entry name" value="BEN"/>
    <property type="match status" value="1"/>
</dbReference>
<evidence type="ECO:0000256" key="6">
    <source>
        <dbReference type="SAM" id="Coils"/>
    </source>
</evidence>
<dbReference type="PANTHER" id="PTHR35346">
    <property type="entry name" value="BEN DOMAIN-CONTAINING PROTEIN 6"/>
    <property type="match status" value="1"/>
</dbReference>
<keyword evidence="10" id="KW-1185">Reference proteome</keyword>
<evidence type="ECO:0000256" key="7">
    <source>
        <dbReference type="SAM" id="MobiDB-lite"/>
    </source>
</evidence>
<dbReference type="EMBL" id="JASPKY010000295">
    <property type="protein sequence ID" value="KAK9710295.1"/>
    <property type="molecule type" value="Genomic_DNA"/>
</dbReference>
<dbReference type="Gene3D" id="1.10.10.2590">
    <property type="entry name" value="BEN domain"/>
    <property type="match status" value="1"/>
</dbReference>
<dbReference type="Pfam" id="PF10523">
    <property type="entry name" value="BEN"/>
    <property type="match status" value="1"/>
</dbReference>
<dbReference type="Proteomes" id="UP001458880">
    <property type="component" value="Unassembled WGS sequence"/>
</dbReference>
<keyword evidence="5" id="KW-0539">Nucleus</keyword>
<evidence type="ECO:0000256" key="4">
    <source>
        <dbReference type="ARBA" id="ARBA00023163"/>
    </source>
</evidence>
<keyword evidence="2" id="KW-0678">Repressor</keyword>
<dbReference type="InterPro" id="IPR037496">
    <property type="entry name" value="BEND6-like"/>
</dbReference>
<name>A0AAW1JZB7_POPJA</name>
<gene>
    <name evidence="9" type="ORF">QE152_g26097</name>
</gene>
<keyword evidence="3" id="KW-0805">Transcription regulation</keyword>
<reference evidence="9 10" key="1">
    <citation type="journal article" date="2024" name="BMC Genomics">
        <title>De novo assembly and annotation of Popillia japonica's genome with initial clues to its potential as an invasive pest.</title>
        <authorList>
            <person name="Cucini C."/>
            <person name="Boschi S."/>
            <person name="Funari R."/>
            <person name="Cardaioli E."/>
            <person name="Iannotti N."/>
            <person name="Marturano G."/>
            <person name="Paoli F."/>
            <person name="Bruttini M."/>
            <person name="Carapelli A."/>
            <person name="Frati F."/>
            <person name="Nardi F."/>
        </authorList>
    </citation>
    <scope>NUCLEOTIDE SEQUENCE [LARGE SCALE GENOMIC DNA]</scope>
    <source>
        <strain evidence="9">DMR45628</strain>
    </source>
</reference>
<evidence type="ECO:0000256" key="3">
    <source>
        <dbReference type="ARBA" id="ARBA00023015"/>
    </source>
</evidence>
<keyword evidence="6" id="KW-0175">Coiled coil</keyword>
<dbReference type="GO" id="GO:0045666">
    <property type="term" value="P:positive regulation of neuron differentiation"/>
    <property type="evidence" value="ECO:0007669"/>
    <property type="project" value="InterPro"/>
</dbReference>
<dbReference type="GO" id="GO:0045746">
    <property type="term" value="P:negative regulation of Notch signaling pathway"/>
    <property type="evidence" value="ECO:0007669"/>
    <property type="project" value="InterPro"/>
</dbReference>
<dbReference type="GO" id="GO:0003714">
    <property type="term" value="F:transcription corepressor activity"/>
    <property type="evidence" value="ECO:0007669"/>
    <property type="project" value="InterPro"/>
</dbReference>
<sequence>MDVINATSSCYTRTNRASESMWLLVYLEDAYGTEFSIVSQYELVSWETILRGADVIVSIRGVERRATIAYVSDNHDEVIKNYDIAAKAFIYDYRKDWEPLDFKNYYTNNEVDNRSVSPVDLTVRKTSGENFNGNNNDIKPILTANRSTQFNGGNDDERKRSLAASIEELKQRCRNLEIECNEYEHTLKVLTRMANEDANGDENSSDEENKSPSLATISTDRNCRSPSTDVEELSGMVKLGRHNTKVPLRVYKNIDWHNHSTATRTLMMHVFDRATLVTHTLTGKPSPAFRNDKKPEKLKLNPRKVEDIVETVSRKCGVSKSLVRTAITLKCADENKLHRKRLQKQSSPDICNITV</sequence>
<comment type="subcellular location">
    <subcellularLocation>
        <location evidence="1">Nucleus</location>
    </subcellularLocation>
</comment>
<keyword evidence="4" id="KW-0804">Transcription</keyword>
<protein>
    <submittedName>
        <fullName evidence="9">BEN domain</fullName>
    </submittedName>
</protein>
<feature type="compositionally biased region" description="Polar residues" evidence="7">
    <location>
        <begin position="211"/>
        <end position="228"/>
    </location>
</feature>
<feature type="region of interest" description="Disordered" evidence="7">
    <location>
        <begin position="197"/>
        <end position="230"/>
    </location>
</feature>
<evidence type="ECO:0000313" key="10">
    <source>
        <dbReference type="Proteomes" id="UP001458880"/>
    </source>
</evidence>
<dbReference type="PANTHER" id="PTHR35346:SF1">
    <property type="entry name" value="BEN DOMAIN-CONTAINING PROTEIN 6"/>
    <property type="match status" value="1"/>
</dbReference>
<feature type="coiled-coil region" evidence="6">
    <location>
        <begin position="159"/>
        <end position="193"/>
    </location>
</feature>
<feature type="domain" description="BEN" evidence="8">
    <location>
        <begin position="241"/>
        <end position="338"/>
    </location>
</feature>
<evidence type="ECO:0000256" key="5">
    <source>
        <dbReference type="ARBA" id="ARBA00023242"/>
    </source>
</evidence>
<dbReference type="GO" id="GO:0005634">
    <property type="term" value="C:nucleus"/>
    <property type="evidence" value="ECO:0007669"/>
    <property type="project" value="UniProtKB-SubCell"/>
</dbReference>
<accession>A0AAW1JZB7</accession>
<proteinExistence type="predicted"/>
<comment type="caution">
    <text evidence="9">The sequence shown here is derived from an EMBL/GenBank/DDBJ whole genome shotgun (WGS) entry which is preliminary data.</text>
</comment>
<evidence type="ECO:0000256" key="1">
    <source>
        <dbReference type="ARBA" id="ARBA00004123"/>
    </source>
</evidence>
<evidence type="ECO:0000256" key="2">
    <source>
        <dbReference type="ARBA" id="ARBA00022491"/>
    </source>
</evidence>